<accession>A0A1B7TDD4</accession>
<protein>
    <recommendedName>
        <fullName evidence="4">DNA-directed RNA polymerase I subunit RPA34</fullName>
    </recommendedName>
</protein>
<evidence type="ECO:0000313" key="2">
    <source>
        <dbReference type="EMBL" id="OBA26766.1"/>
    </source>
</evidence>
<dbReference type="OrthoDB" id="4089784at2759"/>
<feature type="region of interest" description="Disordered" evidence="1">
    <location>
        <begin position="174"/>
        <end position="223"/>
    </location>
</feature>
<evidence type="ECO:0008006" key="4">
    <source>
        <dbReference type="Google" id="ProtNLM"/>
    </source>
</evidence>
<feature type="region of interest" description="Disordered" evidence="1">
    <location>
        <begin position="1"/>
        <end position="24"/>
    </location>
</feature>
<dbReference type="Pfam" id="PF08208">
    <property type="entry name" value="RNA_polI_A34"/>
    <property type="match status" value="1"/>
</dbReference>
<dbReference type="Proteomes" id="UP000092321">
    <property type="component" value="Unassembled WGS sequence"/>
</dbReference>
<proteinExistence type="predicted"/>
<comment type="caution">
    <text evidence="2">The sequence shown here is derived from an EMBL/GenBank/DDBJ whole genome shotgun (WGS) entry which is preliminary data.</text>
</comment>
<keyword evidence="3" id="KW-1185">Reference proteome</keyword>
<reference evidence="3" key="1">
    <citation type="journal article" date="2016" name="Proc. Natl. Acad. Sci. U.S.A.">
        <title>Comparative genomics of biotechnologically important yeasts.</title>
        <authorList>
            <person name="Riley R."/>
            <person name="Haridas S."/>
            <person name="Wolfe K.H."/>
            <person name="Lopes M.R."/>
            <person name="Hittinger C.T."/>
            <person name="Goeker M."/>
            <person name="Salamov A.A."/>
            <person name="Wisecaver J.H."/>
            <person name="Long T.M."/>
            <person name="Calvey C.H."/>
            <person name="Aerts A.L."/>
            <person name="Barry K.W."/>
            <person name="Choi C."/>
            <person name="Clum A."/>
            <person name="Coughlan A.Y."/>
            <person name="Deshpande S."/>
            <person name="Douglass A.P."/>
            <person name="Hanson S.J."/>
            <person name="Klenk H.-P."/>
            <person name="LaButti K.M."/>
            <person name="Lapidus A."/>
            <person name="Lindquist E.A."/>
            <person name="Lipzen A.M."/>
            <person name="Meier-Kolthoff J.P."/>
            <person name="Ohm R.A."/>
            <person name="Otillar R.P."/>
            <person name="Pangilinan J.L."/>
            <person name="Peng Y."/>
            <person name="Rokas A."/>
            <person name="Rosa C.A."/>
            <person name="Scheuner C."/>
            <person name="Sibirny A.A."/>
            <person name="Slot J.C."/>
            <person name="Stielow J.B."/>
            <person name="Sun H."/>
            <person name="Kurtzman C.P."/>
            <person name="Blackwell M."/>
            <person name="Grigoriev I.V."/>
            <person name="Jeffries T.W."/>
        </authorList>
    </citation>
    <scope>NUCLEOTIDE SEQUENCE [LARGE SCALE GENOMIC DNA]</scope>
    <source>
        <strain evidence="3">NRRL Y-1626</strain>
    </source>
</reference>
<dbReference type="GO" id="GO:0006360">
    <property type="term" value="P:transcription by RNA polymerase I"/>
    <property type="evidence" value="ECO:0007669"/>
    <property type="project" value="InterPro"/>
</dbReference>
<dbReference type="EMBL" id="LXPE01000013">
    <property type="protein sequence ID" value="OBA26766.1"/>
    <property type="molecule type" value="Genomic_DNA"/>
</dbReference>
<evidence type="ECO:0000313" key="3">
    <source>
        <dbReference type="Proteomes" id="UP000092321"/>
    </source>
</evidence>
<dbReference type="InterPro" id="IPR013240">
    <property type="entry name" value="DNA-dir_RNA_pol1_su_RPA34"/>
</dbReference>
<dbReference type="AlphaFoldDB" id="A0A1B7TDD4"/>
<feature type="compositionally biased region" description="Basic and acidic residues" evidence="1">
    <location>
        <begin position="210"/>
        <end position="223"/>
    </location>
</feature>
<organism evidence="2 3">
    <name type="scientific">Hanseniaspora valbyensis NRRL Y-1626</name>
    <dbReference type="NCBI Taxonomy" id="766949"/>
    <lineage>
        <taxon>Eukaryota</taxon>
        <taxon>Fungi</taxon>
        <taxon>Dikarya</taxon>
        <taxon>Ascomycota</taxon>
        <taxon>Saccharomycotina</taxon>
        <taxon>Saccharomycetes</taxon>
        <taxon>Saccharomycodales</taxon>
        <taxon>Saccharomycodaceae</taxon>
        <taxon>Hanseniaspora</taxon>
    </lineage>
</organism>
<feature type="compositionally biased region" description="Basic and acidic residues" evidence="1">
    <location>
        <begin position="174"/>
        <end position="200"/>
    </location>
</feature>
<evidence type="ECO:0000256" key="1">
    <source>
        <dbReference type="SAM" id="MobiDB-lite"/>
    </source>
</evidence>
<name>A0A1B7TDD4_9ASCO</name>
<sequence>MAKEYKSKEYISDSDSDSDSESPKSIFQKEFKTYKVTKLSKVPSSFQKNIINKKKSSKSKQKLVIFKIPKSITIDNVDIFQSKQKEIKLVTKDDSTYELKEDSLVNTENLKLIVNGDNAEGTLIPQSDDVLSNIKCYSAVESVEIPKIDFEASRIPRENVVQIDNMKQEHFATGYDAKDYVNDKENQSEKKQIESEPKKEKKEKRKKGKKREEGQEREKGKKK</sequence>
<feature type="compositionally biased region" description="Basic and acidic residues" evidence="1">
    <location>
        <begin position="1"/>
        <end position="11"/>
    </location>
</feature>
<gene>
    <name evidence="2" type="ORF">HANVADRAFT_48812</name>
</gene>